<accession>A0A699XHY4</accession>
<name>A0A699XHY4_TANCI</name>
<comment type="caution">
    <text evidence="2">The sequence shown here is derived from an EMBL/GenBank/DDBJ whole genome shotgun (WGS) entry which is preliminary data.</text>
</comment>
<organism evidence="2">
    <name type="scientific">Tanacetum cinerariifolium</name>
    <name type="common">Dalmatian daisy</name>
    <name type="synonym">Chrysanthemum cinerariifolium</name>
    <dbReference type="NCBI Taxonomy" id="118510"/>
    <lineage>
        <taxon>Eukaryota</taxon>
        <taxon>Viridiplantae</taxon>
        <taxon>Streptophyta</taxon>
        <taxon>Embryophyta</taxon>
        <taxon>Tracheophyta</taxon>
        <taxon>Spermatophyta</taxon>
        <taxon>Magnoliopsida</taxon>
        <taxon>eudicotyledons</taxon>
        <taxon>Gunneridae</taxon>
        <taxon>Pentapetalae</taxon>
        <taxon>asterids</taxon>
        <taxon>campanulids</taxon>
        <taxon>Asterales</taxon>
        <taxon>Asteraceae</taxon>
        <taxon>Asteroideae</taxon>
        <taxon>Anthemideae</taxon>
        <taxon>Anthemidinae</taxon>
        <taxon>Tanacetum</taxon>
    </lineage>
</organism>
<evidence type="ECO:0000313" key="2">
    <source>
        <dbReference type="EMBL" id="GFD57466.1"/>
    </source>
</evidence>
<dbReference type="EMBL" id="BKCJ011841451">
    <property type="protein sequence ID" value="GFD57466.1"/>
    <property type="molecule type" value="Genomic_DNA"/>
</dbReference>
<gene>
    <name evidence="2" type="ORF">Tci_929435</name>
</gene>
<sequence>ERGIPGGALREPAQNAGYHPRPARHDALDSGRFPRHAPPAPGVPKWLQPQGLDFEHGAEEKGVLRVAGVLSPAGGQVRREMSQHFNR</sequence>
<reference evidence="2" key="1">
    <citation type="journal article" date="2019" name="Sci. Rep.">
        <title>Draft genome of Tanacetum cinerariifolium, the natural source of mosquito coil.</title>
        <authorList>
            <person name="Yamashiro T."/>
            <person name="Shiraishi A."/>
            <person name="Satake H."/>
            <person name="Nakayama K."/>
        </authorList>
    </citation>
    <scope>NUCLEOTIDE SEQUENCE</scope>
</reference>
<evidence type="ECO:0000256" key="1">
    <source>
        <dbReference type="SAM" id="MobiDB-lite"/>
    </source>
</evidence>
<protein>
    <submittedName>
        <fullName evidence="2">Uncharacterized protein</fullName>
    </submittedName>
</protein>
<dbReference type="AlphaFoldDB" id="A0A699XHY4"/>
<feature type="non-terminal residue" evidence="2">
    <location>
        <position position="1"/>
    </location>
</feature>
<proteinExistence type="predicted"/>
<feature type="region of interest" description="Disordered" evidence="1">
    <location>
        <begin position="1"/>
        <end position="46"/>
    </location>
</feature>
<feature type="non-terminal residue" evidence="2">
    <location>
        <position position="87"/>
    </location>
</feature>